<proteinExistence type="predicted"/>
<dbReference type="AlphaFoldDB" id="A0A1H8JYC0"/>
<dbReference type="NCBIfam" id="TIGR01244">
    <property type="entry name" value="TIGR01244 family sulfur transferase"/>
    <property type="match status" value="1"/>
</dbReference>
<protein>
    <submittedName>
        <fullName evidence="2">TIGR01244 family protein</fullName>
    </submittedName>
</protein>
<dbReference type="Proteomes" id="UP000199372">
    <property type="component" value="Unassembled WGS sequence"/>
</dbReference>
<dbReference type="InterPro" id="IPR005939">
    <property type="entry name" value="BLH_phosphatase-like"/>
</dbReference>
<sequence>MDIRRLTDRYAVAPQLDPQDMAALAEQGFTTVICNRPDDEIGPEHASDAMAEAARAAGLDFVLNPVSNGGMGPAQITAQAEALAKADGPTLAYCRSGTRSTFVWAFGAAPVMPVEDIVARAGEAGYDLSPVVPQLRALAGQGGAQG</sequence>
<dbReference type="RefSeq" id="WP_091846150.1">
    <property type="nucleotide sequence ID" value="NZ_FOCM01000007.1"/>
</dbReference>
<evidence type="ECO:0000259" key="1">
    <source>
        <dbReference type="Pfam" id="PF04273"/>
    </source>
</evidence>
<keyword evidence="3" id="KW-1185">Reference proteome</keyword>
<dbReference type="Gene3D" id="3.90.190.10">
    <property type="entry name" value="Protein tyrosine phosphatase superfamily"/>
    <property type="match status" value="1"/>
</dbReference>
<dbReference type="OrthoDB" id="9805710at2"/>
<dbReference type="Pfam" id="PF04273">
    <property type="entry name" value="BLH_phosphatase"/>
    <property type="match status" value="1"/>
</dbReference>
<reference evidence="3" key="1">
    <citation type="submission" date="2016-10" db="EMBL/GenBank/DDBJ databases">
        <authorList>
            <person name="Varghese N."/>
            <person name="Submissions S."/>
        </authorList>
    </citation>
    <scope>NUCLEOTIDE SEQUENCE [LARGE SCALE GENOMIC DNA]</scope>
    <source>
        <strain evidence="3">DSM 26893</strain>
    </source>
</reference>
<feature type="domain" description="Beta-lactamase hydrolase-like protein phosphatase-like" evidence="1">
    <location>
        <begin position="2"/>
        <end position="109"/>
    </location>
</feature>
<evidence type="ECO:0000313" key="2">
    <source>
        <dbReference type="EMBL" id="SEN85713.1"/>
    </source>
</evidence>
<name>A0A1H8JYC0_9RHOB</name>
<gene>
    <name evidence="2" type="ORF">SAMN04488011_10714</name>
</gene>
<dbReference type="InterPro" id="IPR029021">
    <property type="entry name" value="Prot-tyrosine_phosphatase-like"/>
</dbReference>
<evidence type="ECO:0000313" key="3">
    <source>
        <dbReference type="Proteomes" id="UP000199372"/>
    </source>
</evidence>
<dbReference type="GO" id="GO:0016787">
    <property type="term" value="F:hydrolase activity"/>
    <property type="evidence" value="ECO:0007669"/>
    <property type="project" value="InterPro"/>
</dbReference>
<dbReference type="SUPFAM" id="SSF52799">
    <property type="entry name" value="(Phosphotyrosine protein) phosphatases II"/>
    <property type="match status" value="1"/>
</dbReference>
<dbReference type="EMBL" id="FOCM01000007">
    <property type="protein sequence ID" value="SEN85713.1"/>
    <property type="molecule type" value="Genomic_DNA"/>
</dbReference>
<accession>A0A1H8JYC0</accession>
<organism evidence="2 3">
    <name type="scientific">Palleronia pelagia</name>
    <dbReference type="NCBI Taxonomy" id="387096"/>
    <lineage>
        <taxon>Bacteria</taxon>
        <taxon>Pseudomonadati</taxon>
        <taxon>Pseudomonadota</taxon>
        <taxon>Alphaproteobacteria</taxon>
        <taxon>Rhodobacterales</taxon>
        <taxon>Roseobacteraceae</taxon>
        <taxon>Palleronia</taxon>
    </lineage>
</organism>